<dbReference type="AlphaFoldDB" id="A0A2Z7CR54"/>
<keyword evidence="1" id="KW-0175">Coiled coil</keyword>
<organism evidence="2 3">
    <name type="scientific">Dorcoceras hygrometricum</name>
    <dbReference type="NCBI Taxonomy" id="472368"/>
    <lineage>
        <taxon>Eukaryota</taxon>
        <taxon>Viridiplantae</taxon>
        <taxon>Streptophyta</taxon>
        <taxon>Embryophyta</taxon>
        <taxon>Tracheophyta</taxon>
        <taxon>Spermatophyta</taxon>
        <taxon>Magnoliopsida</taxon>
        <taxon>eudicotyledons</taxon>
        <taxon>Gunneridae</taxon>
        <taxon>Pentapetalae</taxon>
        <taxon>asterids</taxon>
        <taxon>lamiids</taxon>
        <taxon>Lamiales</taxon>
        <taxon>Gesneriaceae</taxon>
        <taxon>Didymocarpoideae</taxon>
        <taxon>Trichosporeae</taxon>
        <taxon>Loxocarpinae</taxon>
        <taxon>Dorcoceras</taxon>
    </lineage>
</organism>
<sequence>MMPITSFAKIEYEFMSWAETERVSELLKRRMLVQYRELKEIIKQHQFQRHQAGLLLLVPESSVIGYDSTDDFPQITWTEGRVVSNQGTISLAQKEENQPDQAEGHRVLAIEHRAQEEEKTTQDAEKEMIENQTQGMLRRFFQLYRI</sequence>
<evidence type="ECO:0000313" key="3">
    <source>
        <dbReference type="Proteomes" id="UP000250235"/>
    </source>
</evidence>
<feature type="coiled-coil region" evidence="1">
    <location>
        <begin position="107"/>
        <end position="134"/>
    </location>
</feature>
<name>A0A2Z7CR54_9LAMI</name>
<accession>A0A2Z7CR54</accession>
<evidence type="ECO:0000256" key="1">
    <source>
        <dbReference type="SAM" id="Coils"/>
    </source>
</evidence>
<reference evidence="2 3" key="1">
    <citation type="journal article" date="2015" name="Proc. Natl. Acad. Sci. U.S.A.">
        <title>The resurrection genome of Boea hygrometrica: A blueprint for survival of dehydration.</title>
        <authorList>
            <person name="Xiao L."/>
            <person name="Yang G."/>
            <person name="Zhang L."/>
            <person name="Yang X."/>
            <person name="Zhao S."/>
            <person name="Ji Z."/>
            <person name="Zhou Q."/>
            <person name="Hu M."/>
            <person name="Wang Y."/>
            <person name="Chen M."/>
            <person name="Xu Y."/>
            <person name="Jin H."/>
            <person name="Xiao X."/>
            <person name="Hu G."/>
            <person name="Bao F."/>
            <person name="Hu Y."/>
            <person name="Wan P."/>
            <person name="Li L."/>
            <person name="Deng X."/>
            <person name="Kuang T."/>
            <person name="Xiang C."/>
            <person name="Zhu J.K."/>
            <person name="Oliver M.J."/>
            <person name="He Y."/>
        </authorList>
    </citation>
    <scope>NUCLEOTIDE SEQUENCE [LARGE SCALE GENOMIC DNA]</scope>
    <source>
        <strain evidence="3">cv. XS01</strain>
    </source>
</reference>
<protein>
    <submittedName>
        <fullName evidence="2">Uncharacterized protein</fullName>
    </submittedName>
</protein>
<dbReference type="EMBL" id="KQ993012">
    <property type="protein sequence ID" value="KZV49542.1"/>
    <property type="molecule type" value="Genomic_DNA"/>
</dbReference>
<keyword evidence="3" id="KW-1185">Reference proteome</keyword>
<proteinExistence type="predicted"/>
<evidence type="ECO:0000313" key="2">
    <source>
        <dbReference type="EMBL" id="KZV49542.1"/>
    </source>
</evidence>
<dbReference type="Proteomes" id="UP000250235">
    <property type="component" value="Unassembled WGS sequence"/>
</dbReference>
<gene>
    <name evidence="2" type="ORF">F511_25141</name>
</gene>